<sequence length="121" mass="13319">MTVEAMWKFQSGSVGSEDTPVWGGIVVLESGRVFGGDSLMAYLGTYEVDRGKITAHVRSWAWNTDVPAEEFENVFGMTSDIDHNVVLEGEISGNEIHGVLRSDKMEGVELKSRMIKIADLP</sequence>
<gene>
    <name evidence="1" type="ORF">A8V01_24905</name>
</gene>
<dbReference type="Gene3D" id="2.40.128.380">
    <property type="entry name" value="T3SS negative regulator GrlR"/>
    <property type="match status" value="1"/>
</dbReference>
<protein>
    <submittedName>
        <fullName evidence="1">Uncharacterized protein</fullName>
    </submittedName>
</protein>
<dbReference type="EMBL" id="LYMM01000058">
    <property type="protein sequence ID" value="PNU03126.1"/>
    <property type="molecule type" value="Genomic_DNA"/>
</dbReference>
<reference evidence="1 2" key="1">
    <citation type="submission" date="2016-05" db="EMBL/GenBank/DDBJ databases">
        <title>Complete genome sequence of Novosphingobium guangzhouense SA925(T).</title>
        <authorList>
            <person name="Sha S."/>
        </authorList>
    </citation>
    <scope>NUCLEOTIDE SEQUENCE [LARGE SCALE GENOMIC DNA]</scope>
    <source>
        <strain evidence="1 2">SA925</strain>
    </source>
</reference>
<name>A0A2K2FWG0_9SPHN</name>
<accession>A0A2K2FWG0</accession>
<dbReference type="Proteomes" id="UP000236327">
    <property type="component" value="Unassembled WGS sequence"/>
</dbReference>
<comment type="caution">
    <text evidence="1">The sequence shown here is derived from an EMBL/GenBank/DDBJ whole genome shotgun (WGS) entry which is preliminary data.</text>
</comment>
<dbReference type="InterPro" id="IPR043019">
    <property type="entry name" value="GrlR_sf"/>
</dbReference>
<proteinExistence type="predicted"/>
<evidence type="ECO:0000313" key="2">
    <source>
        <dbReference type="Proteomes" id="UP000236327"/>
    </source>
</evidence>
<dbReference type="RefSeq" id="WP_103098096.1">
    <property type="nucleotide sequence ID" value="NZ_LYMM01000058.1"/>
</dbReference>
<dbReference type="AlphaFoldDB" id="A0A2K2FWG0"/>
<dbReference type="OrthoDB" id="7856226at2"/>
<evidence type="ECO:0000313" key="1">
    <source>
        <dbReference type="EMBL" id="PNU03126.1"/>
    </source>
</evidence>
<organism evidence="1 2">
    <name type="scientific">Novosphingobium guangzhouense</name>
    <dbReference type="NCBI Taxonomy" id="1850347"/>
    <lineage>
        <taxon>Bacteria</taxon>
        <taxon>Pseudomonadati</taxon>
        <taxon>Pseudomonadota</taxon>
        <taxon>Alphaproteobacteria</taxon>
        <taxon>Sphingomonadales</taxon>
        <taxon>Sphingomonadaceae</taxon>
        <taxon>Novosphingobium</taxon>
    </lineage>
</organism>
<keyword evidence="2" id="KW-1185">Reference proteome</keyword>